<protein>
    <submittedName>
        <fullName evidence="2">Uncharacterized protein</fullName>
    </submittedName>
</protein>
<gene>
    <name evidence="2" type="ORF">MNBD_GAMMA21-2354</name>
</gene>
<dbReference type="EMBL" id="UOFR01000070">
    <property type="protein sequence ID" value="VAW99817.1"/>
    <property type="molecule type" value="Genomic_DNA"/>
</dbReference>
<dbReference type="Gene3D" id="3.40.30.10">
    <property type="entry name" value="Glutaredoxin"/>
    <property type="match status" value="1"/>
</dbReference>
<proteinExistence type="predicted"/>
<name>A0A3B1AK85_9ZZZZ</name>
<dbReference type="AlphaFoldDB" id="A0A3B1AK85"/>
<feature type="transmembrane region" description="Helical" evidence="1">
    <location>
        <begin position="12"/>
        <end position="33"/>
    </location>
</feature>
<sequence length="206" mass="23620">MNQIDPKQRRSRWTLVILAAVFIAPILLAYIVYKNKSLIPSSQKNHGEIVSPAQPLTAFSLKTKEGISFGLEDLRRKWSYIYVIENECNENCKLNLLKMRNARIAQGAEGLRVNYYLILTKRSNDQTFDDEFVKAHPKLIYLYAKDSGAKPVLDILKGAGQIRVEDMKRVYMIDPLGNYMMFYEDGFDSLGIMEDLKFLLKASQIG</sequence>
<evidence type="ECO:0000313" key="2">
    <source>
        <dbReference type="EMBL" id="VAW99817.1"/>
    </source>
</evidence>
<reference evidence="2" key="1">
    <citation type="submission" date="2018-06" db="EMBL/GenBank/DDBJ databases">
        <authorList>
            <person name="Zhirakovskaya E."/>
        </authorList>
    </citation>
    <scope>NUCLEOTIDE SEQUENCE</scope>
</reference>
<organism evidence="2">
    <name type="scientific">hydrothermal vent metagenome</name>
    <dbReference type="NCBI Taxonomy" id="652676"/>
    <lineage>
        <taxon>unclassified sequences</taxon>
        <taxon>metagenomes</taxon>
        <taxon>ecological metagenomes</taxon>
    </lineage>
</organism>
<keyword evidence="1" id="KW-1133">Transmembrane helix</keyword>
<keyword evidence="1" id="KW-0472">Membrane</keyword>
<evidence type="ECO:0000256" key="1">
    <source>
        <dbReference type="SAM" id="Phobius"/>
    </source>
</evidence>
<dbReference type="InterPro" id="IPR036249">
    <property type="entry name" value="Thioredoxin-like_sf"/>
</dbReference>
<keyword evidence="1" id="KW-0812">Transmembrane</keyword>
<dbReference type="SUPFAM" id="SSF52833">
    <property type="entry name" value="Thioredoxin-like"/>
    <property type="match status" value="1"/>
</dbReference>
<accession>A0A3B1AK85</accession>